<evidence type="ECO:0000313" key="1">
    <source>
        <dbReference type="EMBL" id="VAW74479.1"/>
    </source>
</evidence>
<organism evidence="1">
    <name type="scientific">hydrothermal vent metagenome</name>
    <dbReference type="NCBI Taxonomy" id="652676"/>
    <lineage>
        <taxon>unclassified sequences</taxon>
        <taxon>metagenomes</taxon>
        <taxon>ecological metagenomes</taxon>
    </lineage>
</organism>
<proteinExistence type="predicted"/>
<name>A0A3B0YJS9_9ZZZZ</name>
<gene>
    <name evidence="1" type="ORF">MNBD_GAMMA15-2071</name>
</gene>
<dbReference type="AlphaFoldDB" id="A0A3B0YJS9"/>
<dbReference type="EMBL" id="UOFN01000035">
    <property type="protein sequence ID" value="VAW74479.1"/>
    <property type="molecule type" value="Genomic_DNA"/>
</dbReference>
<protein>
    <submittedName>
        <fullName evidence="1">Uncharacterized protein</fullName>
    </submittedName>
</protein>
<accession>A0A3B0YJS9</accession>
<sequence length="112" mass="12681">MKYIRLLTIFAMGFSPLLALAGEKVWQLGADDWARPRDGVAMIQMPPLPELVKAWEQQAGQRVILRYPGGEEGLLWAYELRSWLVALGIPSQYQELIAGSSQPDRIELELTR</sequence>
<reference evidence="1" key="1">
    <citation type="submission" date="2018-06" db="EMBL/GenBank/DDBJ databases">
        <authorList>
            <person name="Zhirakovskaya E."/>
        </authorList>
    </citation>
    <scope>NUCLEOTIDE SEQUENCE</scope>
</reference>